<evidence type="ECO:0000313" key="3">
    <source>
        <dbReference type="Proteomes" id="UP000277191"/>
    </source>
</evidence>
<organism evidence="2 3">
    <name type="scientific">Burkholderia cenocepacia</name>
    <dbReference type="NCBI Taxonomy" id="95486"/>
    <lineage>
        <taxon>Bacteria</taxon>
        <taxon>Pseudomonadati</taxon>
        <taxon>Pseudomonadota</taxon>
        <taxon>Betaproteobacteria</taxon>
        <taxon>Burkholderiales</taxon>
        <taxon>Burkholderiaceae</taxon>
        <taxon>Burkholderia</taxon>
        <taxon>Burkholderia cepacia complex</taxon>
    </lineage>
</organism>
<feature type="compositionally biased region" description="Basic residues" evidence="1">
    <location>
        <begin position="17"/>
        <end position="33"/>
    </location>
</feature>
<dbReference type="AlphaFoldDB" id="A0A3S9N8U3"/>
<accession>A0A3S9N8U3</accession>
<reference evidence="2 3" key="1">
    <citation type="submission" date="2018-12" db="EMBL/GenBank/DDBJ databases">
        <title>Cadmium resistance mechanism in endophytic bacteria Burkholderia cenocepacia YG-3.</title>
        <authorList>
            <person name="Zhang X."/>
            <person name="Wang X."/>
            <person name="Zhu Y."/>
        </authorList>
    </citation>
    <scope>NUCLEOTIDE SEQUENCE [LARGE SCALE GENOMIC DNA]</scope>
    <source>
        <strain evidence="2 3">YG-3</strain>
    </source>
</reference>
<gene>
    <name evidence="2" type="ORF">D5R55_14280</name>
</gene>
<name>A0A3S9N8U3_9BURK</name>
<sequence>MGGRMNAGGVTIVRHARGVQHRRIRRRARKVSTRWHSSAQNARKPLKKPDDSPQHIDFYNLLNLSK</sequence>
<proteinExistence type="predicted"/>
<dbReference type="Proteomes" id="UP000277191">
    <property type="component" value="Chromosome 1"/>
</dbReference>
<protein>
    <submittedName>
        <fullName evidence="2">Uncharacterized protein</fullName>
    </submittedName>
</protein>
<dbReference type="EMBL" id="CP034545">
    <property type="protein sequence ID" value="AZQ52086.1"/>
    <property type="molecule type" value="Genomic_DNA"/>
</dbReference>
<feature type="region of interest" description="Disordered" evidence="1">
    <location>
        <begin position="17"/>
        <end position="55"/>
    </location>
</feature>
<evidence type="ECO:0000313" key="2">
    <source>
        <dbReference type="EMBL" id="AZQ52086.1"/>
    </source>
</evidence>
<evidence type="ECO:0000256" key="1">
    <source>
        <dbReference type="SAM" id="MobiDB-lite"/>
    </source>
</evidence>